<proteinExistence type="predicted"/>
<evidence type="ECO:0000313" key="3">
    <source>
        <dbReference type="Proteomes" id="UP000242167"/>
    </source>
</evidence>
<name>Q98RS0_GUITH</name>
<dbReference type="Proteomes" id="UP000242167">
    <property type="component" value="Nucleomorph 1"/>
</dbReference>
<evidence type="ECO:0000313" key="2">
    <source>
        <dbReference type="EMBL" id="CAE2319629.1"/>
    </source>
</evidence>
<reference evidence="1 3" key="1">
    <citation type="journal article" date="2001" name="Nature">
        <title>The highly reduced genome of an enslaved algal nucleus.</title>
        <authorList>
            <person name="Douglas S."/>
            <person name="Zauner S."/>
            <person name="Fraunholz M."/>
            <person name="Beaton M."/>
            <person name="Penny S."/>
            <person name="Deng L."/>
            <person name="Wu X."/>
            <person name="Reith M."/>
            <person name="Cavalier-Smith T."/>
            <person name="Maier U."/>
        </authorList>
    </citation>
    <scope>NUCLEOTIDE SEQUENCE [LARGE SCALE GENOMIC DNA]</scope>
</reference>
<geneLocation type="nucleomorph" evidence="1"/>
<sequence>MNIEQLKTYLKKHVNEFSKNVELEVSSNFSKEFEIFIENLLLDLSNEALKYCENNEFGKLSEYKLLDMLQNMGYHRFCTDLVEEILKKKKEDLKHYSFIT</sequence>
<dbReference type="GeneID" id="857365"/>
<reference evidence="2" key="2">
    <citation type="submission" date="2021-01" db="EMBL/GenBank/DDBJ databases">
        <authorList>
            <person name="Corre E."/>
            <person name="Pelletier E."/>
            <person name="Niang G."/>
            <person name="Scheremetjew M."/>
            <person name="Finn R."/>
            <person name="Kale V."/>
            <person name="Holt S."/>
            <person name="Cochrane G."/>
            <person name="Meng A."/>
            <person name="Brown T."/>
            <person name="Cohen L."/>
        </authorList>
    </citation>
    <scope>NUCLEOTIDE SEQUENCE</scope>
    <source>
        <strain evidence="2">CCMP 2712</strain>
    </source>
</reference>
<dbReference type="AlphaFoldDB" id="Q98RS0"/>
<keyword evidence="1" id="KW-0542">Nucleomorph</keyword>
<accession>Q98RS0</accession>
<organism evidence="1 3">
    <name type="scientific">Guillardia theta</name>
    <name type="common">Cryptophyte</name>
    <name type="synonym">Cryptomonas phi</name>
    <dbReference type="NCBI Taxonomy" id="55529"/>
    <lineage>
        <taxon>Eukaryota</taxon>
        <taxon>Cryptophyceae</taxon>
        <taxon>Pyrenomonadales</taxon>
        <taxon>Geminigeraceae</taxon>
        <taxon>Guillardia</taxon>
    </lineage>
</organism>
<gene>
    <name evidence="1" type="primary">orf100</name>
    <name evidence="2" type="ORF">GTHE00462_LOCUS26403</name>
</gene>
<dbReference type="RefSeq" id="XP_001713582.1">
    <property type="nucleotide sequence ID" value="XM_001713530.1"/>
</dbReference>
<dbReference type="EMBL" id="HBKN01033878">
    <property type="protein sequence ID" value="CAE2319629.1"/>
    <property type="molecule type" value="Transcribed_RNA"/>
</dbReference>
<evidence type="ECO:0000313" key="1">
    <source>
        <dbReference type="EMBL" id="AAK39877.1"/>
    </source>
</evidence>
<dbReference type="EMBL" id="AF165818">
    <property type="protein sequence ID" value="AAK39877.1"/>
    <property type="molecule type" value="Genomic_DNA"/>
</dbReference>
<dbReference type="PIR" id="E90093">
    <property type="entry name" value="E90093"/>
</dbReference>
<protein>
    <submittedName>
        <fullName evidence="1">Uncharacterized protein</fullName>
    </submittedName>
</protein>